<protein>
    <submittedName>
        <fullName evidence="1">Uncharacterized protein</fullName>
    </submittedName>
</protein>
<reference evidence="1 2" key="1">
    <citation type="submission" date="2015-01" db="EMBL/GenBank/DDBJ databases">
        <title>Evolution of Trichinella species and genotypes.</title>
        <authorList>
            <person name="Korhonen P.K."/>
            <person name="Edoardo P."/>
            <person name="Giuseppe L.R."/>
            <person name="Gasser R.B."/>
        </authorList>
    </citation>
    <scope>NUCLEOTIDE SEQUENCE [LARGE SCALE GENOMIC DNA]</scope>
    <source>
        <strain evidence="1">ISS176</strain>
    </source>
</reference>
<comment type="caution">
    <text evidence="1">The sequence shown here is derived from an EMBL/GenBank/DDBJ whole genome shotgun (WGS) entry which is preliminary data.</text>
</comment>
<gene>
    <name evidence="1" type="ORF">T4C_264</name>
</gene>
<dbReference type="EMBL" id="JYDV01000178">
    <property type="protein sequence ID" value="KRZ26592.1"/>
    <property type="molecule type" value="Genomic_DNA"/>
</dbReference>
<evidence type="ECO:0000313" key="1">
    <source>
        <dbReference type="EMBL" id="KRZ26592.1"/>
    </source>
</evidence>
<accession>A0A0V1IV48</accession>
<name>A0A0V1IV48_TRIPS</name>
<sequence length="122" mass="14032">MTINKIAVDLRFVENDLFQLEVHKIYLLSSTILQFRKTLESTLSLFIVNAINIEMMYEVTIVDTLAYQTMENVVQVIAFLGACKESRGVFERVMSVFVKTQSYSRMLTDGSEILLSHTWIKA</sequence>
<dbReference type="AlphaFoldDB" id="A0A0V1IV48"/>
<proteinExistence type="predicted"/>
<dbReference type="Proteomes" id="UP000054826">
    <property type="component" value="Unassembled WGS sequence"/>
</dbReference>
<organism evidence="1 2">
    <name type="scientific">Trichinella pseudospiralis</name>
    <name type="common">Parasitic roundworm</name>
    <dbReference type="NCBI Taxonomy" id="6337"/>
    <lineage>
        <taxon>Eukaryota</taxon>
        <taxon>Metazoa</taxon>
        <taxon>Ecdysozoa</taxon>
        <taxon>Nematoda</taxon>
        <taxon>Enoplea</taxon>
        <taxon>Dorylaimia</taxon>
        <taxon>Trichinellida</taxon>
        <taxon>Trichinellidae</taxon>
        <taxon>Trichinella</taxon>
    </lineage>
</organism>
<evidence type="ECO:0000313" key="2">
    <source>
        <dbReference type="Proteomes" id="UP000054826"/>
    </source>
</evidence>